<evidence type="ECO:0000313" key="3">
    <source>
        <dbReference type="Proteomes" id="UP000050509"/>
    </source>
</evidence>
<dbReference type="EMBL" id="LJCR01001847">
    <property type="protein sequence ID" value="KPV49627.1"/>
    <property type="molecule type" value="Genomic_DNA"/>
</dbReference>
<accession>A0A0P9D2U9</accession>
<comment type="caution">
    <text evidence="2">The sequence shown here is derived from an EMBL/GenBank/DDBJ whole genome shotgun (WGS) entry which is preliminary data.</text>
</comment>
<keyword evidence="1" id="KW-0812">Transmembrane</keyword>
<name>A0A0P9D2U9_9CHLR</name>
<keyword evidence="1" id="KW-1133">Transmembrane helix</keyword>
<gene>
    <name evidence="2" type="ORF">SE17_31535</name>
</gene>
<protein>
    <submittedName>
        <fullName evidence="2">Uncharacterized protein</fullName>
    </submittedName>
</protein>
<organism evidence="2 3">
    <name type="scientific">Kouleothrix aurantiaca</name>
    <dbReference type="NCBI Taxonomy" id="186479"/>
    <lineage>
        <taxon>Bacteria</taxon>
        <taxon>Bacillati</taxon>
        <taxon>Chloroflexota</taxon>
        <taxon>Chloroflexia</taxon>
        <taxon>Chloroflexales</taxon>
        <taxon>Roseiflexineae</taxon>
        <taxon>Roseiflexaceae</taxon>
        <taxon>Kouleothrix</taxon>
    </lineage>
</organism>
<dbReference type="AlphaFoldDB" id="A0A0P9D2U9"/>
<feature type="transmembrane region" description="Helical" evidence="1">
    <location>
        <begin position="68"/>
        <end position="86"/>
    </location>
</feature>
<dbReference type="Proteomes" id="UP000050509">
    <property type="component" value="Unassembled WGS sequence"/>
</dbReference>
<evidence type="ECO:0000256" key="1">
    <source>
        <dbReference type="SAM" id="Phobius"/>
    </source>
</evidence>
<keyword evidence="3" id="KW-1185">Reference proteome</keyword>
<sequence>MTTITQTYAEDTKLALPARARTGGPRRPRGEQPARNDWFERYTTQVSYGSHMPLDIRLNWDWLNPLNVIPAFMLLLVLITIVGLGLG</sequence>
<reference evidence="2 3" key="1">
    <citation type="submission" date="2015-09" db="EMBL/GenBank/DDBJ databases">
        <title>Draft genome sequence of Kouleothrix aurantiaca JCM 19913.</title>
        <authorList>
            <person name="Hemp J."/>
        </authorList>
    </citation>
    <scope>NUCLEOTIDE SEQUENCE [LARGE SCALE GENOMIC DNA]</scope>
    <source>
        <strain evidence="2 3">COM-B</strain>
    </source>
</reference>
<keyword evidence="1" id="KW-0472">Membrane</keyword>
<proteinExistence type="predicted"/>
<evidence type="ECO:0000313" key="2">
    <source>
        <dbReference type="EMBL" id="KPV49627.1"/>
    </source>
</evidence>